<feature type="transmembrane region" description="Helical" evidence="8">
    <location>
        <begin position="1755"/>
        <end position="1773"/>
    </location>
</feature>
<dbReference type="SUPFAM" id="SSF57424">
    <property type="entry name" value="LDL receptor-like module"/>
    <property type="match status" value="1"/>
</dbReference>
<evidence type="ECO:0000256" key="2">
    <source>
        <dbReference type="ARBA" id="ARBA00022692"/>
    </source>
</evidence>
<proteinExistence type="predicted"/>
<reference evidence="11" key="1">
    <citation type="submission" date="2021-02" db="EMBL/GenBank/DDBJ databases">
        <authorList>
            <person name="Nowell W R."/>
        </authorList>
    </citation>
    <scope>NUCLEOTIDE SEQUENCE</scope>
</reference>
<evidence type="ECO:0000259" key="10">
    <source>
        <dbReference type="PROSITE" id="PS50850"/>
    </source>
</evidence>
<evidence type="ECO:0000256" key="4">
    <source>
        <dbReference type="ARBA" id="ARBA00023136"/>
    </source>
</evidence>
<feature type="transmembrane region" description="Helical" evidence="8">
    <location>
        <begin position="1632"/>
        <end position="1652"/>
    </location>
</feature>
<dbReference type="EMBL" id="CAJOAZ010000472">
    <property type="protein sequence ID" value="CAF3657022.1"/>
    <property type="molecule type" value="Genomic_DNA"/>
</dbReference>
<feature type="disulfide bond" evidence="6">
    <location>
        <begin position="958"/>
        <end position="967"/>
    </location>
</feature>
<evidence type="ECO:0000313" key="11">
    <source>
        <dbReference type="EMBL" id="CAF1101931.1"/>
    </source>
</evidence>
<dbReference type="Gene3D" id="2.10.25.10">
    <property type="entry name" value="Laminin"/>
    <property type="match status" value="1"/>
</dbReference>
<dbReference type="Gene3D" id="1.20.1250.20">
    <property type="entry name" value="MFS general substrate transporter like domains"/>
    <property type="match status" value="1"/>
</dbReference>
<comment type="caution">
    <text evidence="11">The sequence shown here is derived from an EMBL/GenBank/DDBJ whole genome shotgun (WGS) entry which is preliminary data.</text>
</comment>
<dbReference type="InterPro" id="IPR020846">
    <property type="entry name" value="MFS_dom"/>
</dbReference>
<dbReference type="Proteomes" id="UP000663845">
    <property type="component" value="Unassembled WGS sequence"/>
</dbReference>
<feature type="disulfide bond" evidence="6">
    <location>
        <begin position="934"/>
        <end position="944"/>
    </location>
</feature>
<keyword evidence="2 8" id="KW-0812">Transmembrane</keyword>
<dbReference type="InterPro" id="IPR036259">
    <property type="entry name" value="MFS_trans_sf"/>
</dbReference>
<comment type="subcellular location">
    <subcellularLocation>
        <location evidence="1">Membrane</location>
        <topology evidence="1">Multi-pass membrane protein</topology>
    </subcellularLocation>
</comment>
<dbReference type="CDD" id="cd00112">
    <property type="entry name" value="LDLa"/>
    <property type="match status" value="1"/>
</dbReference>
<gene>
    <name evidence="11" type="ORF">JYZ213_LOCUS21432</name>
    <name evidence="12" type="ORF">OXD698_LOCUS9358</name>
</gene>
<feature type="transmembrane region" description="Helical" evidence="8">
    <location>
        <begin position="1309"/>
        <end position="1334"/>
    </location>
</feature>
<dbReference type="PROSITE" id="PS00022">
    <property type="entry name" value="EGF_1"/>
    <property type="match status" value="4"/>
</dbReference>
<sequence>MLFFILGNTVNSRYSLYYSDKRHLSYPIFDCFYAYHVVDTVNVNVLNDQNNHLIPYCRRPDDDDDEKLEEISKVSYNNIAQKITFKELSKQGITSEQLISWSAPIDVAERYEINNDSSELFYNCSSSWFGSKCQYRSIYDLSSPFDEIVEAIITERLDIPLNLSTNTCYRFLTNCDRGPWAICLDWREICDGKVDCISGEDESWCKTLDMNTCADDEYRCHYGGQCIPLQFVRDSKLHADCLDGSDAIQENIWYFPLRETPCSNNFEFQCQDYTYRYPLSFPCGNGENVENTILPFTGFRCSNQRDKKATLAMLTSFDHISGSDCQEAFRCSLLSNRAYGTTNFGVIPLFPEYFEGNWDKDCELLANYCSDEWLVIPAQPVMFGYLQYIYLTNRSINEFKTNVAPDFVCFNARKCPSLLSKIVPINIIDGLTCCHISDLTKVNVTEHFDQINNALSYIYHQCSTTGTEEFCTSSSYFHCNQSLKCIPYHRVGDGFKDCFYNEDELFPSCQLNDSNRIRCMSDSSKCLVSVVIGNGNSDCPMKEDEQVMDRFDFNKQMSFSDICNGGEHFMYSVVVRNETDETNCEWWPCNHPYVRCNGIWDCLNGIDEVNCQSNPCSFNEFPCENDELNSVYCLPISNMYHKQIDSCTVPHIIEEIYFSNEINKNNENYYSFNKSKCIRKDNICRNHSKAVTNGQQEVCALGDKFDLEISVLTKFFELNEDKTYLCTAVADLYGRFDKEYFLTASGLGNFPTTTYTAPPVDVERLLNKQQTENRFPSIDVTLAWYCHQGVLILFGINQTKVCLCPPNYFGSQCQWQNQRVSLTLQFKMQSIAISTVVFELIIMLIDEKGIIAPNHEQITYIPARDCDRKHNIYLLYPHRPKRSASNYSIRIDLFDKITLKYWSSWYVPIPFQFLPVNRISTQLNIIEEREHEPCPLMCGKYGRCMQYINTKSLFFCQCDQGYSGSFCNITHQCQCSNGSLCLGSSICVCPLHRLGTRCYLKRSICQSKTNPCQHNGLCLPIDDRIDLDSFFCICEAGYTGERCQHKSNLINIDIDNTIPIINSFLYIHYITAFETSKSHPRTTILKKIAFDQNSVTIHIPQEFNILFVQIPNGDYYLTILREKYIPTEDIHAQVSPKQRCPFVHDLLNDTFLHYEYMRRVKYYPLLCQQYSQLMCFYDEYYMCICDSDRFSNCFTFNFTIKHDCSGQDICNNNGQCFQNREVCPTTFLCMCEECYYGDRCQFTTKGYIFSLDPILGYHIKPNININRQPLIIKLSISIITLVLIFGLINGSLSLATFHLKKPREVGCGYYLFASSIISISMIIILTIKVSYLVISQILPITNRSSLFASCISIDVILKILLASSEWLNACVGIERTYSIIKGVKFDKNKSKIIAKRTIIAMISLTTLSYLHDPIHRQLAYDLDGDQTRIWCFSNYSSALTKYNSFITLFHFLFPFSINVTSALLLIIIAARLRVKVDKNQTFKQHFLLQLQQHKHILIAPSLLVLLSLPRLIISFTSRCMRSARQPWLHLIVVVYTWSFAAATPSFRCKLHENDNIYSMNTSNNFQWSQPDEVYCKTNMKISVKECQRCYIKTKLDTKIKPCENFIFDQIYYDYTLVEEWSMVCDRTVFRSAVQNVFFLGYMIGSVFFGIIADRYGRRPIISACLLLTACSGFICAFFPQKTIFGFWPSYLGYTLGRFILACATRGLGIAGFVLGTELVGPKNKFLAGIILHYCFPLGQLVLSLFAYYIREWRRLTLALSLFTIPFIFLHFVIPESARWMISKGQYEEAEKELRKIAKTNNKPFNEEGFQRMIADQEKSRTTTTQHIGILSLFQSKIMLIITMNLFFQWFVQNLSYYGVSQSTGSWGFDPYLSFTISACVEILAYIGIHLTLNRIGRKIPYFTAVFCFFIIAIFTIFVQSFQNPRILTFILNILSKFFVSASYGTIYIYANELFPTRVRSTGMGMCSMAARVGAIVATTSNDMLTRLWINLPTVLFGGLSLLAALVILVLPETLNKTLPQTIEDTEQMGLVCIRVRDGRHKRKAERQTDITNDHYSTEDNLLSEQLKSIDEHQI</sequence>
<feature type="transmembrane region" description="Helical" evidence="8">
    <location>
        <begin position="1871"/>
        <end position="1892"/>
    </location>
</feature>
<feature type="domain" description="EGF-like" evidence="9">
    <location>
        <begin position="1001"/>
        <end position="1044"/>
    </location>
</feature>
<feature type="transmembrane region" description="Helical" evidence="8">
    <location>
        <begin position="1270"/>
        <end position="1297"/>
    </location>
</feature>
<evidence type="ECO:0000256" key="6">
    <source>
        <dbReference type="PROSITE-ProRule" id="PRU00076"/>
    </source>
</evidence>
<accession>A0A814P2J4</accession>
<dbReference type="InterPro" id="IPR036055">
    <property type="entry name" value="LDL_receptor-like_sf"/>
</dbReference>
<keyword evidence="4 8" id="KW-0472">Membrane</keyword>
<dbReference type="EMBL" id="CAJNOG010000234">
    <property type="protein sequence ID" value="CAF1101931.1"/>
    <property type="molecule type" value="Genomic_DNA"/>
</dbReference>
<evidence type="ECO:0000256" key="7">
    <source>
        <dbReference type="PROSITE-ProRule" id="PRU00124"/>
    </source>
</evidence>
<dbReference type="Pfam" id="PF00008">
    <property type="entry name" value="EGF"/>
    <property type="match status" value="1"/>
</dbReference>
<dbReference type="InterPro" id="IPR005828">
    <property type="entry name" value="MFS_sugar_transport-like"/>
</dbReference>
<dbReference type="PROSITE" id="PS50850">
    <property type="entry name" value="MFS"/>
    <property type="match status" value="1"/>
</dbReference>
<dbReference type="PANTHER" id="PTHR24064">
    <property type="entry name" value="SOLUTE CARRIER FAMILY 22 MEMBER"/>
    <property type="match status" value="1"/>
</dbReference>
<dbReference type="InterPro" id="IPR002172">
    <property type="entry name" value="LDrepeatLR_classA_rpt"/>
</dbReference>
<name>A0A814P2J4_9BILA</name>
<evidence type="ECO:0000256" key="3">
    <source>
        <dbReference type="ARBA" id="ARBA00022989"/>
    </source>
</evidence>
<dbReference type="GO" id="GO:0022857">
    <property type="term" value="F:transmembrane transporter activity"/>
    <property type="evidence" value="ECO:0007669"/>
    <property type="project" value="InterPro"/>
</dbReference>
<dbReference type="Pfam" id="PF00083">
    <property type="entry name" value="Sugar_tr"/>
    <property type="match status" value="1"/>
</dbReference>
<dbReference type="SUPFAM" id="SSF81321">
    <property type="entry name" value="Family A G protein-coupled receptor-like"/>
    <property type="match status" value="1"/>
</dbReference>
<dbReference type="Gene3D" id="4.10.400.10">
    <property type="entry name" value="Low-density Lipoprotein Receptor"/>
    <property type="match status" value="2"/>
</dbReference>
<dbReference type="Gene3D" id="1.20.1070.10">
    <property type="entry name" value="Rhodopsin 7-helix transmembrane proteins"/>
    <property type="match status" value="1"/>
</dbReference>
<evidence type="ECO:0000256" key="5">
    <source>
        <dbReference type="ARBA" id="ARBA00023157"/>
    </source>
</evidence>
<dbReference type="InterPro" id="IPR000742">
    <property type="entry name" value="EGF"/>
</dbReference>
<feature type="transmembrane region" description="Helical" evidence="8">
    <location>
        <begin position="1392"/>
        <end position="1410"/>
    </location>
</feature>
<feature type="transmembrane region" description="Helical" evidence="8">
    <location>
        <begin position="1926"/>
        <end position="1950"/>
    </location>
</feature>
<feature type="domain" description="Major facilitator superfamily (MFS) profile" evidence="10">
    <location>
        <begin position="1582"/>
        <end position="2015"/>
    </location>
</feature>
<dbReference type="PRINTS" id="PR00261">
    <property type="entry name" value="LDLRECEPTOR"/>
</dbReference>
<evidence type="ECO:0000259" key="9">
    <source>
        <dbReference type="PROSITE" id="PS50026"/>
    </source>
</evidence>
<evidence type="ECO:0000313" key="13">
    <source>
        <dbReference type="Proteomes" id="UP000663845"/>
    </source>
</evidence>
<evidence type="ECO:0000256" key="1">
    <source>
        <dbReference type="ARBA" id="ARBA00004141"/>
    </source>
</evidence>
<dbReference type="PROSITE" id="PS01186">
    <property type="entry name" value="EGF_2"/>
    <property type="match status" value="2"/>
</dbReference>
<feature type="transmembrane region" description="Helical" evidence="8">
    <location>
        <begin position="1899"/>
        <end position="1920"/>
    </location>
</feature>
<dbReference type="GO" id="GO:0016020">
    <property type="term" value="C:membrane"/>
    <property type="evidence" value="ECO:0007669"/>
    <property type="project" value="UniProtKB-SubCell"/>
</dbReference>
<protein>
    <submittedName>
        <fullName evidence="11">Uncharacterized protein</fullName>
    </submittedName>
</protein>
<organism evidence="11 13">
    <name type="scientific">Adineta steineri</name>
    <dbReference type="NCBI Taxonomy" id="433720"/>
    <lineage>
        <taxon>Eukaryota</taxon>
        <taxon>Metazoa</taxon>
        <taxon>Spiralia</taxon>
        <taxon>Gnathifera</taxon>
        <taxon>Rotifera</taxon>
        <taxon>Eurotatoria</taxon>
        <taxon>Bdelloidea</taxon>
        <taxon>Adinetida</taxon>
        <taxon>Adinetidae</taxon>
        <taxon>Adineta</taxon>
    </lineage>
</organism>
<keyword evidence="6" id="KW-0245">EGF-like domain</keyword>
<feature type="transmembrane region" description="Helical" evidence="8">
    <location>
        <begin position="1495"/>
        <end position="1513"/>
    </location>
</feature>
<feature type="transmembrane region" description="Helical" evidence="8">
    <location>
        <begin position="1827"/>
        <end position="1851"/>
    </location>
</feature>
<keyword evidence="3 8" id="KW-1133">Transmembrane helix</keyword>
<feature type="transmembrane region" description="Helical" evidence="8">
    <location>
        <begin position="1725"/>
        <end position="1749"/>
    </location>
</feature>
<feature type="disulfide bond" evidence="6">
    <location>
        <begin position="1034"/>
        <end position="1043"/>
    </location>
</feature>
<feature type="transmembrane region" description="Helical" evidence="8">
    <location>
        <begin position="1987"/>
        <end position="2010"/>
    </location>
</feature>
<feature type="domain" description="EGF-like" evidence="9">
    <location>
        <begin position="930"/>
        <end position="968"/>
    </location>
</feature>
<dbReference type="SUPFAM" id="SSF57196">
    <property type="entry name" value="EGF/Laminin"/>
    <property type="match status" value="1"/>
</dbReference>
<feature type="transmembrane region" description="Helical" evidence="8">
    <location>
        <begin position="1659"/>
        <end position="1679"/>
    </location>
</feature>
<dbReference type="Proteomes" id="UP000663844">
    <property type="component" value="Unassembled WGS sequence"/>
</dbReference>
<dbReference type="PROSITE" id="PS50068">
    <property type="entry name" value="LDLRA_2"/>
    <property type="match status" value="3"/>
</dbReference>
<evidence type="ECO:0000313" key="12">
    <source>
        <dbReference type="EMBL" id="CAF3657022.1"/>
    </source>
</evidence>
<dbReference type="SMART" id="SM00181">
    <property type="entry name" value="EGF"/>
    <property type="match status" value="5"/>
</dbReference>
<feature type="transmembrane region" description="Helical" evidence="8">
    <location>
        <begin position="1451"/>
        <end position="1474"/>
    </location>
</feature>
<dbReference type="CDD" id="cd17317">
    <property type="entry name" value="MFS_SLC22"/>
    <property type="match status" value="1"/>
</dbReference>
<evidence type="ECO:0000256" key="8">
    <source>
        <dbReference type="SAM" id="Phobius"/>
    </source>
</evidence>
<dbReference type="SUPFAM" id="SSF103473">
    <property type="entry name" value="MFS general substrate transporter"/>
    <property type="match status" value="1"/>
</dbReference>
<comment type="caution">
    <text evidence="6">Lacks conserved residue(s) required for the propagation of feature annotation.</text>
</comment>
<dbReference type="PROSITE" id="PS50026">
    <property type="entry name" value="EGF_3"/>
    <property type="match status" value="2"/>
</dbReference>
<dbReference type="CDD" id="cd00054">
    <property type="entry name" value="EGF_CA"/>
    <property type="match status" value="1"/>
</dbReference>
<keyword evidence="5 6" id="KW-1015">Disulfide bond</keyword>
<feature type="disulfide bond" evidence="7">
    <location>
        <begin position="190"/>
        <end position="205"/>
    </location>
</feature>
<dbReference type="SMART" id="SM00192">
    <property type="entry name" value="LDLa"/>
    <property type="match status" value="4"/>
</dbReference>
<feature type="transmembrane region" description="Helical" evidence="8">
    <location>
        <begin position="1691"/>
        <end position="1713"/>
    </location>
</feature>